<accession>A0AAV4NLK7</accession>
<keyword evidence="3" id="KW-1185">Reference proteome</keyword>
<gene>
    <name evidence="2" type="ORF">CEXT_322941</name>
</gene>
<proteinExistence type="predicted"/>
<sequence length="93" mass="10558">MSLNPNKDHLKPMTTCKSIYTKLSANAPFSDATKATELFNERENRTRTRILLSVPLQEQMLLEASSNKPQSIPRDLIQKTEISQAPFRTQSIP</sequence>
<organism evidence="2 3">
    <name type="scientific">Caerostris extrusa</name>
    <name type="common">Bark spider</name>
    <name type="synonym">Caerostris bankana</name>
    <dbReference type="NCBI Taxonomy" id="172846"/>
    <lineage>
        <taxon>Eukaryota</taxon>
        <taxon>Metazoa</taxon>
        <taxon>Ecdysozoa</taxon>
        <taxon>Arthropoda</taxon>
        <taxon>Chelicerata</taxon>
        <taxon>Arachnida</taxon>
        <taxon>Araneae</taxon>
        <taxon>Araneomorphae</taxon>
        <taxon>Entelegynae</taxon>
        <taxon>Araneoidea</taxon>
        <taxon>Araneidae</taxon>
        <taxon>Caerostris</taxon>
    </lineage>
</organism>
<evidence type="ECO:0000313" key="3">
    <source>
        <dbReference type="Proteomes" id="UP001054945"/>
    </source>
</evidence>
<feature type="compositionally biased region" description="Polar residues" evidence="1">
    <location>
        <begin position="80"/>
        <end position="93"/>
    </location>
</feature>
<feature type="region of interest" description="Disordered" evidence="1">
    <location>
        <begin position="64"/>
        <end position="93"/>
    </location>
</feature>
<dbReference type="EMBL" id="BPLR01020932">
    <property type="protein sequence ID" value="GIX84132.1"/>
    <property type="molecule type" value="Genomic_DNA"/>
</dbReference>
<dbReference type="AlphaFoldDB" id="A0AAV4NLK7"/>
<reference evidence="2 3" key="1">
    <citation type="submission" date="2021-06" db="EMBL/GenBank/DDBJ databases">
        <title>Caerostris extrusa draft genome.</title>
        <authorList>
            <person name="Kono N."/>
            <person name="Arakawa K."/>
        </authorList>
    </citation>
    <scope>NUCLEOTIDE SEQUENCE [LARGE SCALE GENOMIC DNA]</scope>
</reference>
<dbReference type="Proteomes" id="UP001054945">
    <property type="component" value="Unassembled WGS sequence"/>
</dbReference>
<evidence type="ECO:0000256" key="1">
    <source>
        <dbReference type="SAM" id="MobiDB-lite"/>
    </source>
</evidence>
<evidence type="ECO:0000313" key="2">
    <source>
        <dbReference type="EMBL" id="GIX84132.1"/>
    </source>
</evidence>
<comment type="caution">
    <text evidence="2">The sequence shown here is derived from an EMBL/GenBank/DDBJ whole genome shotgun (WGS) entry which is preliminary data.</text>
</comment>
<protein>
    <submittedName>
        <fullName evidence="2">Uncharacterized protein</fullName>
    </submittedName>
</protein>
<name>A0AAV4NLK7_CAEEX</name>